<gene>
    <name evidence="1" type="ORF">VN97_g7138</name>
</gene>
<keyword evidence="2" id="KW-1185">Reference proteome</keyword>
<dbReference type="Proteomes" id="UP001227192">
    <property type="component" value="Unassembled WGS sequence"/>
</dbReference>
<reference evidence="1" key="1">
    <citation type="submission" date="2015-06" db="EMBL/GenBank/DDBJ databases">
        <authorList>
            <person name="Nguyen H."/>
        </authorList>
    </citation>
    <scope>NUCLEOTIDE SEQUENCE</scope>
    <source>
        <strain evidence="1">DAOM 180753</strain>
    </source>
</reference>
<organism evidence="1 2">
    <name type="scientific">Penicillium thymicola</name>
    <dbReference type="NCBI Taxonomy" id="293382"/>
    <lineage>
        <taxon>Eukaryota</taxon>
        <taxon>Fungi</taxon>
        <taxon>Dikarya</taxon>
        <taxon>Ascomycota</taxon>
        <taxon>Pezizomycotina</taxon>
        <taxon>Eurotiomycetes</taxon>
        <taxon>Eurotiomycetidae</taxon>
        <taxon>Eurotiales</taxon>
        <taxon>Aspergillaceae</taxon>
        <taxon>Penicillium</taxon>
    </lineage>
</organism>
<reference evidence="1" key="2">
    <citation type="journal article" date="2016" name="Fungal Biol.">
        <title>Ochratoxin A production by Penicillium thymicola.</title>
        <authorList>
            <person name="Nguyen H.D.T."/>
            <person name="McMullin D.R."/>
            <person name="Ponomareva E."/>
            <person name="Riley R."/>
            <person name="Pomraning K.R."/>
            <person name="Baker S.E."/>
            <person name="Seifert K.A."/>
        </authorList>
    </citation>
    <scope>NUCLEOTIDE SEQUENCE</scope>
    <source>
        <strain evidence="1">DAOM 180753</strain>
    </source>
</reference>
<accession>A0AAI9TFP7</accession>
<dbReference type="EMBL" id="LACB01000221">
    <property type="protein sequence ID" value="KAJ9486219.1"/>
    <property type="molecule type" value="Genomic_DNA"/>
</dbReference>
<protein>
    <submittedName>
        <fullName evidence="1">Uncharacterized protein</fullName>
    </submittedName>
</protein>
<comment type="caution">
    <text evidence="1">The sequence shown here is derived from an EMBL/GenBank/DDBJ whole genome shotgun (WGS) entry which is preliminary data.</text>
</comment>
<name>A0AAI9TFP7_PENTH</name>
<proteinExistence type="predicted"/>
<dbReference type="AlphaFoldDB" id="A0AAI9TFP7"/>
<sequence>MGKKRKQEGQLSGVCGINKSTTELQGGGGPIGYSRITGLGELVTTTTTTTTKNIVSIVQFEKFGLIVHMGIRSIRRRFPFTW</sequence>
<evidence type="ECO:0000313" key="1">
    <source>
        <dbReference type="EMBL" id="KAJ9486219.1"/>
    </source>
</evidence>
<evidence type="ECO:0000313" key="2">
    <source>
        <dbReference type="Proteomes" id="UP001227192"/>
    </source>
</evidence>